<dbReference type="Pfam" id="PF08031">
    <property type="entry name" value="BBE"/>
    <property type="match status" value="1"/>
</dbReference>
<dbReference type="InterPro" id="IPR016167">
    <property type="entry name" value="FAD-bd_PCMH_sub1"/>
</dbReference>
<keyword evidence="4" id="KW-0274">FAD</keyword>
<feature type="domain" description="FAD-binding PCMH-type" evidence="6">
    <location>
        <begin position="39"/>
        <end position="206"/>
    </location>
</feature>
<dbReference type="Gene3D" id="3.30.43.10">
    <property type="entry name" value="Uridine Diphospho-n-acetylenolpyruvylglucosamine Reductase, domain 2"/>
    <property type="match status" value="1"/>
</dbReference>
<keyword evidence="8" id="KW-1185">Reference proteome</keyword>
<accession>A0A9Q9IDY5</accession>
<dbReference type="Proteomes" id="UP001058003">
    <property type="component" value="Chromosome"/>
</dbReference>
<evidence type="ECO:0000313" key="7">
    <source>
        <dbReference type="EMBL" id="UWZ54272.1"/>
    </source>
</evidence>
<evidence type="ECO:0000256" key="4">
    <source>
        <dbReference type="ARBA" id="ARBA00022827"/>
    </source>
</evidence>
<evidence type="ECO:0000313" key="8">
    <source>
        <dbReference type="Proteomes" id="UP001058003"/>
    </source>
</evidence>
<proteinExistence type="inferred from homology"/>
<dbReference type="PANTHER" id="PTHR42973:SF39">
    <property type="entry name" value="FAD-BINDING PCMH-TYPE DOMAIN-CONTAINING PROTEIN"/>
    <property type="match status" value="1"/>
</dbReference>
<dbReference type="PROSITE" id="PS51387">
    <property type="entry name" value="FAD_PCMH"/>
    <property type="match status" value="1"/>
</dbReference>
<dbReference type="GO" id="GO:0071949">
    <property type="term" value="F:FAD binding"/>
    <property type="evidence" value="ECO:0007669"/>
    <property type="project" value="InterPro"/>
</dbReference>
<dbReference type="Gene3D" id="3.40.462.20">
    <property type="match status" value="1"/>
</dbReference>
<reference evidence="7" key="1">
    <citation type="submission" date="2021-04" db="EMBL/GenBank/DDBJ databases">
        <title>Dactylosporangium aurantiacum NRRL B-8018 full assembly.</title>
        <authorList>
            <person name="Hartkoorn R.C."/>
            <person name="Beaudoing E."/>
            <person name="Hot D."/>
        </authorList>
    </citation>
    <scope>NUCLEOTIDE SEQUENCE</scope>
    <source>
        <strain evidence="7">NRRL B-8018</strain>
    </source>
</reference>
<evidence type="ECO:0000256" key="1">
    <source>
        <dbReference type="ARBA" id="ARBA00001974"/>
    </source>
</evidence>
<evidence type="ECO:0000256" key="5">
    <source>
        <dbReference type="ARBA" id="ARBA00023002"/>
    </source>
</evidence>
<dbReference type="Pfam" id="PF01565">
    <property type="entry name" value="FAD_binding_4"/>
    <property type="match status" value="1"/>
</dbReference>
<dbReference type="InterPro" id="IPR012951">
    <property type="entry name" value="BBE"/>
</dbReference>
<dbReference type="InterPro" id="IPR036318">
    <property type="entry name" value="FAD-bd_PCMH-like_sf"/>
</dbReference>
<dbReference type="SUPFAM" id="SSF56176">
    <property type="entry name" value="FAD-binding/transporter-associated domain-like"/>
    <property type="match status" value="1"/>
</dbReference>
<name>A0A9Q9IDY5_9ACTN</name>
<gene>
    <name evidence="7" type="ORF">Daura_48770</name>
</gene>
<evidence type="ECO:0000256" key="3">
    <source>
        <dbReference type="ARBA" id="ARBA00022630"/>
    </source>
</evidence>
<dbReference type="InterPro" id="IPR050416">
    <property type="entry name" value="FAD-linked_Oxidoreductase"/>
</dbReference>
<dbReference type="InterPro" id="IPR016169">
    <property type="entry name" value="FAD-bd_PCMH_sub2"/>
</dbReference>
<comment type="cofactor">
    <cofactor evidence="1">
        <name>FAD</name>
        <dbReference type="ChEBI" id="CHEBI:57692"/>
    </cofactor>
</comment>
<sequence>MTQVKAAGWAALAGAVEEVALPPSARYETLRRPADPRFDHVRPLAVVRCATPDGVAAAIRFARDAGLPAVLRGGGHDFAGRSTTTGIVIDLAPMDTVTVTGGTARVGAGARLGHVYDALAAHGRTVPAGCGPDVGIAGLTLGGGLGVLGRRHGLTCDQLLAAEVVLADGRVVTCDEHTHPDLFWALRGGTGRFGAVTAFTFATVPAPALHSFRLTWPGRSAPALLEAWQAWAPAAPDDVAASLHLVVPADPARPPHATVVGTLALRPGLLDDLVAAVGRPLSDERRRATHRETKRILAAADEGLRGAYTWMRSGFVGRALPGDAVAALTRHLFDGRRPGQRRMLDLMPMGGAYNRVPAQATAFVHRAELFLLQHIVAADPGDSSAALDWLAGSDRLAAPWRSGGVYQNFPDPDLPDAAAAYFGANLPRLRRVKAQYDPDGIFGLYA</sequence>
<dbReference type="InterPro" id="IPR016164">
    <property type="entry name" value="FAD-linked_Oxase-like_C"/>
</dbReference>
<dbReference type="GO" id="GO:0016491">
    <property type="term" value="F:oxidoreductase activity"/>
    <property type="evidence" value="ECO:0007669"/>
    <property type="project" value="UniProtKB-KW"/>
</dbReference>
<dbReference type="Gene3D" id="3.30.465.10">
    <property type="match status" value="1"/>
</dbReference>
<dbReference type="InterPro" id="IPR006094">
    <property type="entry name" value="Oxid_FAD_bind_N"/>
</dbReference>
<comment type="similarity">
    <text evidence="2">Belongs to the oxygen-dependent FAD-linked oxidoreductase family.</text>
</comment>
<dbReference type="PANTHER" id="PTHR42973">
    <property type="entry name" value="BINDING OXIDOREDUCTASE, PUTATIVE (AFU_ORTHOLOGUE AFUA_1G17690)-RELATED"/>
    <property type="match status" value="1"/>
</dbReference>
<evidence type="ECO:0000256" key="2">
    <source>
        <dbReference type="ARBA" id="ARBA00005466"/>
    </source>
</evidence>
<dbReference type="EMBL" id="CP073767">
    <property type="protein sequence ID" value="UWZ54272.1"/>
    <property type="molecule type" value="Genomic_DNA"/>
</dbReference>
<dbReference type="OrthoDB" id="9775082at2"/>
<evidence type="ECO:0000259" key="6">
    <source>
        <dbReference type="PROSITE" id="PS51387"/>
    </source>
</evidence>
<keyword evidence="3" id="KW-0285">Flavoprotein</keyword>
<dbReference type="InterPro" id="IPR016166">
    <property type="entry name" value="FAD-bd_PCMH"/>
</dbReference>
<dbReference type="SUPFAM" id="SSF55103">
    <property type="entry name" value="FAD-linked oxidases, C-terminal domain"/>
    <property type="match status" value="1"/>
</dbReference>
<dbReference type="AlphaFoldDB" id="A0A9Q9IDY5"/>
<dbReference type="RefSeq" id="WP_052388482.1">
    <property type="nucleotide sequence ID" value="NZ_CP073767.1"/>
</dbReference>
<organism evidence="7 8">
    <name type="scientific">Dactylosporangium aurantiacum</name>
    <dbReference type="NCBI Taxonomy" id="35754"/>
    <lineage>
        <taxon>Bacteria</taxon>
        <taxon>Bacillati</taxon>
        <taxon>Actinomycetota</taxon>
        <taxon>Actinomycetes</taxon>
        <taxon>Micromonosporales</taxon>
        <taxon>Micromonosporaceae</taxon>
        <taxon>Dactylosporangium</taxon>
    </lineage>
</organism>
<protein>
    <submittedName>
        <fullName evidence="7">FAD-binding oxidoreductase</fullName>
    </submittedName>
</protein>
<dbReference type="KEGG" id="daur:Daura_48770"/>
<keyword evidence="5" id="KW-0560">Oxidoreductase</keyword>